<sequence length="161" mass="17290">MKTLKTYAIDPEVLATYNYATIQTNKGTIKIHLFGAEAPQAVSNFATLAQEGFYNGLSFHRVIAGFVAQGGCPLGTGTGGPGYCIKCEVQDNPHKHKRGALSMAHAGRDTGGSQFFLCFAPQPHLDGEHTVFGQIEDTDSLKVLDSLKQGDVMESIQISDN</sequence>
<reference evidence="8" key="1">
    <citation type="journal article" date="2019" name="Int. J. Syst. Evol. Microbiol.">
        <title>The Global Catalogue of Microorganisms (GCM) 10K type strain sequencing project: providing services to taxonomists for standard genome sequencing and annotation.</title>
        <authorList>
            <consortium name="The Broad Institute Genomics Platform"/>
            <consortium name="The Broad Institute Genome Sequencing Center for Infectious Disease"/>
            <person name="Wu L."/>
            <person name="Ma J."/>
        </authorList>
    </citation>
    <scope>NUCLEOTIDE SEQUENCE [LARGE SCALE GENOMIC DNA]</scope>
    <source>
        <strain evidence="8">CCUG 53816</strain>
    </source>
</reference>
<dbReference type="CDD" id="cd00317">
    <property type="entry name" value="cyclophilin"/>
    <property type="match status" value="1"/>
</dbReference>
<dbReference type="InterPro" id="IPR024936">
    <property type="entry name" value="Cyclophilin-type_PPIase"/>
</dbReference>
<comment type="function">
    <text evidence="1 5">PPIases accelerate the folding of proteins. It catalyzes the cis-trans isomerization of proline imidic peptide bonds in oligopeptides.</text>
</comment>
<keyword evidence="8" id="KW-1185">Reference proteome</keyword>
<dbReference type="GO" id="GO:0003755">
    <property type="term" value="F:peptidyl-prolyl cis-trans isomerase activity"/>
    <property type="evidence" value="ECO:0007669"/>
    <property type="project" value="UniProtKB-EC"/>
</dbReference>
<evidence type="ECO:0000313" key="8">
    <source>
        <dbReference type="Proteomes" id="UP001595783"/>
    </source>
</evidence>
<dbReference type="PROSITE" id="PS50072">
    <property type="entry name" value="CSA_PPIASE_2"/>
    <property type="match status" value="1"/>
</dbReference>
<evidence type="ECO:0000256" key="1">
    <source>
        <dbReference type="ARBA" id="ARBA00002388"/>
    </source>
</evidence>
<comment type="caution">
    <text evidence="7">The sequence shown here is derived from an EMBL/GenBank/DDBJ whole genome shotgun (WGS) entry which is preliminary data.</text>
</comment>
<dbReference type="EC" id="5.2.1.8" evidence="5"/>
<dbReference type="Proteomes" id="UP001595783">
    <property type="component" value="Unassembled WGS sequence"/>
</dbReference>
<feature type="domain" description="PPIase cyclophilin-type" evidence="6">
    <location>
        <begin position="16"/>
        <end position="161"/>
    </location>
</feature>
<name>A0ABV7ZI87_9HELI</name>
<accession>A0ABV7ZI87</accession>
<dbReference type="Pfam" id="PF00160">
    <property type="entry name" value="Pro_isomerase"/>
    <property type="match status" value="1"/>
</dbReference>
<evidence type="ECO:0000259" key="6">
    <source>
        <dbReference type="PROSITE" id="PS50072"/>
    </source>
</evidence>
<keyword evidence="3 5" id="KW-0697">Rotamase</keyword>
<dbReference type="PIRSF" id="PIRSF001467">
    <property type="entry name" value="Peptidylpro_ismrse"/>
    <property type="match status" value="1"/>
</dbReference>
<organism evidence="7 8">
    <name type="scientific">Helicobacter baculiformis</name>
    <dbReference type="NCBI Taxonomy" id="427351"/>
    <lineage>
        <taxon>Bacteria</taxon>
        <taxon>Pseudomonadati</taxon>
        <taxon>Campylobacterota</taxon>
        <taxon>Epsilonproteobacteria</taxon>
        <taxon>Campylobacterales</taxon>
        <taxon>Helicobacteraceae</taxon>
        <taxon>Helicobacter</taxon>
    </lineage>
</organism>
<dbReference type="InterPro" id="IPR020892">
    <property type="entry name" value="Cyclophilin-type_PPIase_CS"/>
</dbReference>
<dbReference type="RefSeq" id="WP_104752697.1">
    <property type="nucleotide sequence ID" value="NZ_FZMF01000040.1"/>
</dbReference>
<comment type="similarity">
    <text evidence="2 5">Belongs to the cyclophilin-type PPIase family.</text>
</comment>
<evidence type="ECO:0000313" key="7">
    <source>
        <dbReference type="EMBL" id="MFC3846975.1"/>
    </source>
</evidence>
<gene>
    <name evidence="7" type="ORF">ACFOPX_00280</name>
</gene>
<dbReference type="PANTHER" id="PTHR45625:SF4">
    <property type="entry name" value="PEPTIDYLPROLYL ISOMERASE DOMAIN AND WD REPEAT-CONTAINING PROTEIN 1"/>
    <property type="match status" value="1"/>
</dbReference>
<dbReference type="InterPro" id="IPR029000">
    <property type="entry name" value="Cyclophilin-like_dom_sf"/>
</dbReference>
<dbReference type="Gene3D" id="2.40.100.10">
    <property type="entry name" value="Cyclophilin-like"/>
    <property type="match status" value="1"/>
</dbReference>
<protein>
    <recommendedName>
        <fullName evidence="5">Peptidyl-prolyl cis-trans isomerase</fullName>
        <shortName evidence="5">PPIase</shortName>
        <ecNumber evidence="5">5.2.1.8</ecNumber>
    </recommendedName>
</protein>
<evidence type="ECO:0000256" key="4">
    <source>
        <dbReference type="ARBA" id="ARBA00023235"/>
    </source>
</evidence>
<dbReference type="PANTHER" id="PTHR45625">
    <property type="entry name" value="PEPTIDYL-PROLYL CIS-TRANS ISOMERASE-RELATED"/>
    <property type="match status" value="1"/>
</dbReference>
<proteinExistence type="inferred from homology"/>
<keyword evidence="4 5" id="KW-0413">Isomerase</keyword>
<dbReference type="InterPro" id="IPR002130">
    <property type="entry name" value="Cyclophilin-type_PPIase_dom"/>
</dbReference>
<dbReference type="InterPro" id="IPR044666">
    <property type="entry name" value="Cyclophilin_A-like"/>
</dbReference>
<comment type="catalytic activity">
    <reaction evidence="5">
        <text>[protein]-peptidylproline (omega=180) = [protein]-peptidylproline (omega=0)</text>
        <dbReference type="Rhea" id="RHEA:16237"/>
        <dbReference type="Rhea" id="RHEA-COMP:10747"/>
        <dbReference type="Rhea" id="RHEA-COMP:10748"/>
        <dbReference type="ChEBI" id="CHEBI:83833"/>
        <dbReference type="ChEBI" id="CHEBI:83834"/>
        <dbReference type="EC" id="5.2.1.8"/>
    </reaction>
</comment>
<dbReference type="PROSITE" id="PS00170">
    <property type="entry name" value="CSA_PPIASE_1"/>
    <property type="match status" value="1"/>
</dbReference>
<dbReference type="EMBL" id="JBHRZO010000001">
    <property type="protein sequence ID" value="MFC3846975.1"/>
    <property type="molecule type" value="Genomic_DNA"/>
</dbReference>
<dbReference type="PRINTS" id="PR00153">
    <property type="entry name" value="CSAPPISMRASE"/>
</dbReference>
<dbReference type="SUPFAM" id="SSF50891">
    <property type="entry name" value="Cyclophilin-like"/>
    <property type="match status" value="1"/>
</dbReference>
<evidence type="ECO:0000256" key="5">
    <source>
        <dbReference type="RuleBase" id="RU363019"/>
    </source>
</evidence>
<evidence type="ECO:0000256" key="2">
    <source>
        <dbReference type="ARBA" id="ARBA00007365"/>
    </source>
</evidence>
<evidence type="ECO:0000256" key="3">
    <source>
        <dbReference type="ARBA" id="ARBA00023110"/>
    </source>
</evidence>